<dbReference type="EMBL" id="LMTZ01000161">
    <property type="protein sequence ID" value="KST62241.1"/>
    <property type="molecule type" value="Genomic_DNA"/>
</dbReference>
<dbReference type="InterPro" id="IPR025938">
    <property type="entry name" value="RRXRR_dom"/>
</dbReference>
<gene>
    <name evidence="2" type="ORF">BC008_08715</name>
</gene>
<dbReference type="InterPro" id="IPR029471">
    <property type="entry name" value="HNH_5"/>
</dbReference>
<dbReference type="Proteomes" id="UP000053372">
    <property type="component" value="Unassembled WGS sequence"/>
</dbReference>
<dbReference type="Pfam" id="PF14279">
    <property type="entry name" value="HNH_5"/>
    <property type="match status" value="1"/>
</dbReference>
<evidence type="ECO:0000313" key="3">
    <source>
        <dbReference type="Proteomes" id="UP000053372"/>
    </source>
</evidence>
<keyword evidence="2" id="KW-0378">Hydrolase</keyword>
<dbReference type="InterPro" id="IPR052892">
    <property type="entry name" value="NA-targeting_endonuclease"/>
</dbReference>
<reference evidence="2 3" key="1">
    <citation type="journal article" date="2015" name="Genome Announc.">
        <title>Draft Genome of the Euendolithic (true boring) Cyanobacterium Mastigocoleus testarum strain BC008.</title>
        <authorList>
            <person name="Guida B.S."/>
            <person name="Garcia-Pichel F."/>
        </authorList>
    </citation>
    <scope>NUCLEOTIDE SEQUENCE [LARGE SCALE GENOMIC DNA]</scope>
    <source>
        <strain evidence="2 3">BC008</strain>
    </source>
</reference>
<keyword evidence="2" id="KW-0255">Endonuclease</keyword>
<sequence>MQNHVFVVDQRRQRLDPIHPKRARRLLEKGKAAVLRMYPFTIILKQVITNPTVQSCQIKIDPGSKVTGFALVRGGEVIWGMELEHRGEQIKAKLLDRRSVRRNRRNRKTRYRKPRFLNRKRPEGWLPPSLEHRVKTIETWVIRLMRFAPTDQIIVERVKFDMQKMQNPDISKEEYQQGTLHGYEVREYLLEKWDRKCTYCGVKDVPLQIEHIHPKSKGGSNRVSNLCLACDKCNKKKGNKPVEDFLKNKPTLLAKIKAQAKKPLKDAAAVNATRDAIIKMVKFFDWFHEIKTGTGGQTKYNRTRLNLPKEHWIDAACVGDVDNLILLTKQPLKVRCTGHGTRQMCRTDKHGFPKRHVPRDKFVKGFQTGDIVKAVVTKGKKIGTYFGRVAVRKSGSFNISSKAGLIQGINYKYCNLIHRRDGYSYSF</sequence>
<dbReference type="InterPro" id="IPR047693">
    <property type="entry name" value="RNA-guided_IscB-like"/>
</dbReference>
<dbReference type="NCBIfam" id="NF040563">
    <property type="entry name" value="guided_IscB"/>
    <property type="match status" value="1"/>
</dbReference>
<comment type="caution">
    <text evidence="2">The sequence shown here is derived from an EMBL/GenBank/DDBJ whole genome shotgun (WGS) entry which is preliminary data.</text>
</comment>
<protein>
    <submittedName>
        <fullName evidence="2">HNH endonuclease</fullName>
    </submittedName>
</protein>
<evidence type="ECO:0000313" key="2">
    <source>
        <dbReference type="EMBL" id="KST62241.1"/>
    </source>
</evidence>
<keyword evidence="2" id="KW-0540">Nuclease</keyword>
<evidence type="ECO:0000259" key="1">
    <source>
        <dbReference type="SMART" id="SM00507"/>
    </source>
</evidence>
<proteinExistence type="predicted"/>
<dbReference type="Gene3D" id="1.10.30.50">
    <property type="match status" value="1"/>
</dbReference>
<dbReference type="GO" id="GO:0004519">
    <property type="term" value="F:endonuclease activity"/>
    <property type="evidence" value="ECO:0007669"/>
    <property type="project" value="UniProtKB-KW"/>
</dbReference>
<dbReference type="SMART" id="SM00507">
    <property type="entry name" value="HNHc"/>
    <property type="match status" value="1"/>
</dbReference>
<dbReference type="OrthoDB" id="9802901at2"/>
<dbReference type="PANTHER" id="PTHR33877:SF2">
    <property type="entry name" value="OS07G0170200 PROTEIN"/>
    <property type="match status" value="1"/>
</dbReference>
<feature type="domain" description="HNH nuclease" evidence="1">
    <location>
        <begin position="184"/>
        <end position="235"/>
    </location>
</feature>
<dbReference type="InterPro" id="IPR003615">
    <property type="entry name" value="HNH_nuc"/>
</dbReference>
<accession>A0A0V7ZCM1</accession>
<organism evidence="2 3">
    <name type="scientific">Mastigocoleus testarum BC008</name>
    <dbReference type="NCBI Taxonomy" id="371196"/>
    <lineage>
        <taxon>Bacteria</taxon>
        <taxon>Bacillati</taxon>
        <taxon>Cyanobacteriota</taxon>
        <taxon>Cyanophyceae</taxon>
        <taxon>Nostocales</taxon>
        <taxon>Hapalosiphonaceae</taxon>
        <taxon>Mastigocoleus</taxon>
    </lineage>
</organism>
<dbReference type="Pfam" id="PF14239">
    <property type="entry name" value="RRXRR"/>
    <property type="match status" value="1"/>
</dbReference>
<dbReference type="RefSeq" id="WP_027843512.1">
    <property type="nucleotide sequence ID" value="NZ_LMTZ01000161.1"/>
</dbReference>
<dbReference type="AlphaFoldDB" id="A0A0V7ZCM1"/>
<keyword evidence="3" id="KW-1185">Reference proteome</keyword>
<dbReference type="CDD" id="cd00085">
    <property type="entry name" value="HNHc"/>
    <property type="match status" value="1"/>
</dbReference>
<dbReference type="PANTHER" id="PTHR33877">
    <property type="entry name" value="SLL1193 PROTEIN"/>
    <property type="match status" value="1"/>
</dbReference>
<name>A0A0V7ZCM1_9CYAN</name>